<evidence type="ECO:0000259" key="4">
    <source>
        <dbReference type="SMART" id="SM00701"/>
    </source>
</evidence>
<dbReference type="CDD" id="cd06583">
    <property type="entry name" value="PGRP"/>
    <property type="match status" value="1"/>
</dbReference>
<feature type="compositionally biased region" description="Low complexity" evidence="2">
    <location>
        <begin position="97"/>
        <end position="137"/>
    </location>
</feature>
<dbReference type="PANTHER" id="PTHR11022">
    <property type="entry name" value="PEPTIDOGLYCAN RECOGNITION PROTEIN"/>
    <property type="match status" value="1"/>
</dbReference>
<dbReference type="InterPro" id="IPR006619">
    <property type="entry name" value="PGRP_domain_met/bac"/>
</dbReference>
<keyword evidence="6" id="KW-1185">Reference proteome</keyword>
<dbReference type="InterPro" id="IPR002502">
    <property type="entry name" value="Amidase_domain"/>
</dbReference>
<dbReference type="HOGENOM" id="CLU_018529_1_0_11"/>
<dbReference type="EMBL" id="CP001802">
    <property type="protein sequence ID" value="ACY19543.1"/>
    <property type="molecule type" value="Genomic_DNA"/>
</dbReference>
<feature type="domain" description="N-acetylmuramoyl-L-alanine amidase" evidence="3">
    <location>
        <begin position="306"/>
        <end position="470"/>
    </location>
</feature>
<sequence>MRYSRPRLSIAPAIIAIAALAGAVAVSVTDRDPRLVDRSKEIGATGIEQVSLRELPTAVLDVATSGLDAVGIKLPAIDPTHFPLPDITVPVPSGVLPSPTRSAPTTPRSTPSASATSPSTTRSTPRTPRSTTRRTAPTTPPTPRMADGRPVGAAVTTLVRDAPIKMLAFTWDRPVDVDMMVRAKRSDGRWAPWTALEPATDSAAATPGRPAGTEPIWVGDAREVQIAATDDGLAIPAAEAQDSGLPQLAVGTASEIIGTLVTTALSAVKATLISPESILSLGSSLLTPLLGGPQVVARAQWGADEAIRCSQPAYSPALRGAIIHHTAGSNEYTAAQSVEIVRGIYAYHARTLNWCDIGYNVLVDKYGQIFEGAFGGLDRNVEGTHTGGFNRSTVGVSMIGNLDVAAPTGAMVASVARFLRWRLGKAGLNPGGTATLTAEAFSDSKFPAGAQTTLPMIAGHRDYNNTSCPGVQGYPALAQIRALAGGAPAPTPSPTPTPNAPQ</sequence>
<dbReference type="GO" id="GO:0008745">
    <property type="term" value="F:N-acetylmuramoyl-L-alanine amidase activity"/>
    <property type="evidence" value="ECO:0007669"/>
    <property type="project" value="InterPro"/>
</dbReference>
<proteinExistence type="inferred from homology"/>
<dbReference type="InterPro" id="IPR015510">
    <property type="entry name" value="PGRP"/>
</dbReference>
<comment type="similarity">
    <text evidence="1">Belongs to the N-acetylmuramoyl-L-alanine amidase 2 family.</text>
</comment>
<evidence type="ECO:0000313" key="6">
    <source>
        <dbReference type="Proteomes" id="UP000001219"/>
    </source>
</evidence>
<dbReference type="Pfam" id="PF01510">
    <property type="entry name" value="Amidase_2"/>
    <property type="match status" value="1"/>
</dbReference>
<dbReference type="KEGG" id="gbr:Gbro_0196"/>
<organism evidence="5 6">
    <name type="scientific">Gordonia bronchialis (strain ATCC 25592 / DSM 43247 / BCRC 13721 / JCM 3198 / KCTC 3076 / NBRC 16047 / NCTC 10667)</name>
    <name type="common">Rhodococcus bronchialis</name>
    <dbReference type="NCBI Taxonomy" id="526226"/>
    <lineage>
        <taxon>Bacteria</taxon>
        <taxon>Bacillati</taxon>
        <taxon>Actinomycetota</taxon>
        <taxon>Actinomycetes</taxon>
        <taxon>Mycobacteriales</taxon>
        <taxon>Gordoniaceae</taxon>
        <taxon>Gordonia</taxon>
    </lineage>
</organism>
<feature type="region of interest" description="Disordered" evidence="2">
    <location>
        <begin position="93"/>
        <end position="151"/>
    </location>
</feature>
<evidence type="ECO:0000313" key="5">
    <source>
        <dbReference type="EMBL" id="ACY19543.1"/>
    </source>
</evidence>
<dbReference type="GO" id="GO:0008270">
    <property type="term" value="F:zinc ion binding"/>
    <property type="evidence" value="ECO:0007669"/>
    <property type="project" value="InterPro"/>
</dbReference>
<dbReference type="SMART" id="SM00644">
    <property type="entry name" value="Ami_2"/>
    <property type="match status" value="1"/>
</dbReference>
<dbReference type="GO" id="GO:0009253">
    <property type="term" value="P:peptidoglycan catabolic process"/>
    <property type="evidence" value="ECO:0007669"/>
    <property type="project" value="InterPro"/>
</dbReference>
<evidence type="ECO:0000256" key="1">
    <source>
        <dbReference type="ARBA" id="ARBA00007553"/>
    </source>
</evidence>
<dbReference type="SUPFAM" id="SSF55846">
    <property type="entry name" value="N-acetylmuramoyl-L-alanine amidase-like"/>
    <property type="match status" value="1"/>
</dbReference>
<gene>
    <name evidence="5" type="ordered locus">Gbro_0196</name>
</gene>
<dbReference type="STRING" id="526226.Gbro_0196"/>
<dbReference type="OrthoDB" id="514320at2"/>
<name>D0LBB2_GORB4</name>
<dbReference type="InterPro" id="IPR036505">
    <property type="entry name" value="Amidase/PGRP_sf"/>
</dbReference>
<evidence type="ECO:0000259" key="3">
    <source>
        <dbReference type="SMART" id="SM00644"/>
    </source>
</evidence>
<accession>D0LBB2</accession>
<dbReference type="Gene3D" id="3.40.80.10">
    <property type="entry name" value="Peptidoglycan recognition protein-like"/>
    <property type="match status" value="1"/>
</dbReference>
<dbReference type="Proteomes" id="UP000001219">
    <property type="component" value="Chromosome"/>
</dbReference>
<dbReference type="PANTHER" id="PTHR11022:SF41">
    <property type="entry name" value="PEPTIDOGLYCAN-RECOGNITION PROTEIN LC-RELATED"/>
    <property type="match status" value="1"/>
</dbReference>
<dbReference type="SMART" id="SM00701">
    <property type="entry name" value="PGRP"/>
    <property type="match status" value="1"/>
</dbReference>
<evidence type="ECO:0000256" key="2">
    <source>
        <dbReference type="SAM" id="MobiDB-lite"/>
    </source>
</evidence>
<protein>
    <submittedName>
        <fullName evidence="5">N-acetylmuramoyl-L-alanine amidase family 2</fullName>
    </submittedName>
</protein>
<dbReference type="eggNOG" id="COG5479">
    <property type="taxonomic scope" value="Bacteria"/>
</dbReference>
<feature type="domain" description="Peptidoglycan recognition protein family" evidence="4">
    <location>
        <begin position="293"/>
        <end position="441"/>
    </location>
</feature>
<reference evidence="6" key="1">
    <citation type="submission" date="2009-10" db="EMBL/GenBank/DDBJ databases">
        <title>The complete chromosome of Gordonia bronchialis DSM 43247.</title>
        <authorList>
            <consortium name="US DOE Joint Genome Institute (JGI-PGF)"/>
            <person name="Lucas S."/>
            <person name="Copeland A."/>
            <person name="Lapidus A."/>
            <person name="Glavina del Rio T."/>
            <person name="Dalin E."/>
            <person name="Tice H."/>
            <person name="Bruce D."/>
            <person name="Goodwin L."/>
            <person name="Pitluck S."/>
            <person name="Kyrpides N."/>
            <person name="Mavromatis K."/>
            <person name="Ivanova N."/>
            <person name="Ovchinnikova G."/>
            <person name="Saunders E."/>
            <person name="Brettin T."/>
            <person name="Detter J.C."/>
            <person name="Han C."/>
            <person name="Larimer F."/>
            <person name="Land M."/>
            <person name="Hauser L."/>
            <person name="Markowitz V."/>
            <person name="Cheng J.-F."/>
            <person name="Hugenholtz P."/>
            <person name="Woyke T."/>
            <person name="Wu D."/>
            <person name="Jando M."/>
            <person name="Schneider S."/>
            <person name="Goeker M."/>
            <person name="Klenk H.-P."/>
            <person name="Eisen J.A."/>
        </authorList>
    </citation>
    <scope>NUCLEOTIDE SEQUENCE [LARGE SCALE GENOMIC DNA]</scope>
    <source>
        <strain evidence="6">ATCC 25592 / DSM 43247 / BCRC 13721 / JCM 3198 / KCTC 3076 / NBRC 16047 / NCTC 10667</strain>
    </source>
</reference>
<dbReference type="AlphaFoldDB" id="D0LBB2"/>
<dbReference type="RefSeq" id="WP_012832135.1">
    <property type="nucleotide sequence ID" value="NC_013441.1"/>
</dbReference>
<reference evidence="5 6" key="2">
    <citation type="journal article" date="2010" name="Stand. Genomic Sci.">
        <title>Complete genome sequence of Gordonia bronchialis type strain (3410).</title>
        <authorList>
            <person name="Ivanova N."/>
            <person name="Sikorski J."/>
            <person name="Jando M."/>
            <person name="Lapidus A."/>
            <person name="Nolan M."/>
            <person name="Lucas S."/>
            <person name="Del Rio T.G."/>
            <person name="Tice H."/>
            <person name="Copeland A."/>
            <person name="Cheng J.F."/>
            <person name="Chen F."/>
            <person name="Bruce D."/>
            <person name="Goodwin L."/>
            <person name="Pitluck S."/>
            <person name="Mavromatis K."/>
            <person name="Ovchinnikova G."/>
            <person name="Pati A."/>
            <person name="Chen A."/>
            <person name="Palaniappan K."/>
            <person name="Land M."/>
            <person name="Hauser L."/>
            <person name="Chang Y.J."/>
            <person name="Jeffries C.D."/>
            <person name="Chain P."/>
            <person name="Saunders E."/>
            <person name="Han C."/>
            <person name="Detter J.C."/>
            <person name="Brettin T."/>
            <person name="Rohde M."/>
            <person name="Goker M."/>
            <person name="Bristow J."/>
            <person name="Eisen J.A."/>
            <person name="Markowitz V."/>
            <person name="Hugenholtz P."/>
            <person name="Klenk H.P."/>
            <person name="Kyrpides N.C."/>
        </authorList>
    </citation>
    <scope>NUCLEOTIDE SEQUENCE [LARGE SCALE GENOMIC DNA]</scope>
    <source>
        <strain evidence="6">ATCC 25592 / DSM 43247 / BCRC 13721 / JCM 3198 / KCTC 3076 / NBRC 16047 / NCTC 10667</strain>
    </source>
</reference>